<dbReference type="PANTHER" id="PTHR36155:SF1">
    <property type="entry name" value="BLL5354 PROTEIN"/>
    <property type="match status" value="1"/>
</dbReference>
<dbReference type="EMBL" id="CP001045">
    <property type="protein sequence ID" value="ACC75465.1"/>
    <property type="molecule type" value="Genomic_DNA"/>
</dbReference>
<evidence type="ECO:0000313" key="2">
    <source>
        <dbReference type="Proteomes" id="UP000001192"/>
    </source>
</evidence>
<keyword evidence="1" id="KW-0614">Plasmid</keyword>
<evidence type="ECO:0000313" key="1">
    <source>
        <dbReference type="EMBL" id="ACC75465.1"/>
    </source>
</evidence>
<dbReference type="RefSeq" id="WP_012405624.1">
    <property type="nucleotide sequence ID" value="NC_010625.1"/>
</dbReference>
<sequence length="161" mass="17341">MQLSAVTVVKPETTNFIFGQSHFIKSVEDIHEALVGAVPGIRFGLAFCEASGKRLVRRSGTDDALIDMASQNALNVGAGHSFFVFLGDGYFPVNVLNVLKTVPEVCRIFCATANPVEVLVAETDQGRGIVGVIDGFSPLGVEGAEDVQWRKDLLRTIGYKL</sequence>
<dbReference type="Pfam" id="PF04008">
    <property type="entry name" value="Adenosine_kin"/>
    <property type="match status" value="1"/>
</dbReference>
<proteinExistence type="predicted"/>
<dbReference type="InterPro" id="IPR036902">
    <property type="entry name" value="Ta1353-like_sf"/>
</dbReference>
<keyword evidence="2" id="KW-1185">Reference proteome</keyword>
<dbReference type="OrthoDB" id="9785212at2"/>
<dbReference type="AlphaFoldDB" id="B2JWY8"/>
<organism evidence="1 2">
    <name type="scientific">Paraburkholderia phymatum (strain DSM 17167 / CIP 108236 / LMG 21445 / STM815)</name>
    <name type="common">Burkholderia phymatum</name>
    <dbReference type="NCBI Taxonomy" id="391038"/>
    <lineage>
        <taxon>Bacteria</taxon>
        <taxon>Pseudomonadati</taxon>
        <taxon>Pseudomonadota</taxon>
        <taxon>Betaproteobacteria</taxon>
        <taxon>Burkholderiales</taxon>
        <taxon>Burkholderiaceae</taxon>
        <taxon>Paraburkholderia</taxon>
    </lineage>
</organism>
<geneLocation type="plasmid" evidence="1 2">
    <name>pBPHY01</name>
</geneLocation>
<protein>
    <submittedName>
        <fullName evidence="1">Uncharacterized protein</fullName>
    </submittedName>
</protein>
<dbReference type="InterPro" id="IPR007153">
    <property type="entry name" value="Adenosine_kinase"/>
</dbReference>
<dbReference type="Proteomes" id="UP000001192">
    <property type="component" value="Plasmid pBPHY01"/>
</dbReference>
<accession>B2JWY8</accession>
<dbReference type="HOGENOM" id="CLU_138382_0_0_4"/>
<dbReference type="PANTHER" id="PTHR36155">
    <property type="entry name" value="BLL5354 PROTEIN"/>
    <property type="match status" value="1"/>
</dbReference>
<reference evidence="2" key="1">
    <citation type="journal article" date="2014" name="Stand. Genomic Sci.">
        <title>Complete genome sequence of Burkholderia phymatum STM815(T), a broad host range and efficient nitrogen-fixing symbiont of Mimosa species.</title>
        <authorList>
            <person name="Moulin L."/>
            <person name="Klonowska A."/>
            <person name="Caroline B."/>
            <person name="Booth K."/>
            <person name="Vriezen J.A."/>
            <person name="Melkonian R."/>
            <person name="James E.K."/>
            <person name="Young J.P."/>
            <person name="Bena G."/>
            <person name="Hauser L."/>
            <person name="Land M."/>
            <person name="Kyrpides N."/>
            <person name="Bruce D."/>
            <person name="Chain P."/>
            <person name="Copeland A."/>
            <person name="Pitluck S."/>
            <person name="Woyke T."/>
            <person name="Lizotte-Waniewski M."/>
            <person name="Bristow J."/>
            <person name="Riley M."/>
        </authorList>
    </citation>
    <scope>NUCLEOTIDE SEQUENCE [LARGE SCALE GENOMIC DNA]</scope>
    <source>
        <strain evidence="2">DSM 17167 / CIP 108236 / LMG 21445 / STM815</strain>
        <plasmid evidence="2">Plasmid pBPHY01</plasmid>
    </source>
</reference>
<dbReference type="KEGG" id="bph:Bphy_6435"/>
<gene>
    <name evidence="1" type="ordered locus">Bphy_6435</name>
</gene>
<name>B2JWY8_PARP8</name>
<dbReference type="SUPFAM" id="SSF103165">
    <property type="entry name" value="Ta1353-like"/>
    <property type="match status" value="1"/>
</dbReference>
<dbReference type="Gene3D" id="3.40.1520.10">
    <property type="entry name" value="Ta1353-like"/>
    <property type="match status" value="1"/>
</dbReference>